<reference evidence="2" key="1">
    <citation type="journal article" date="2011" name="Nat. Commun.">
        <title>Effector diversification within compartments of the Leptosphaeria maculans genome affected by Repeat-Induced Point mutations.</title>
        <authorList>
            <person name="Rouxel T."/>
            <person name="Grandaubert J."/>
            <person name="Hane J.K."/>
            <person name="Hoede C."/>
            <person name="van de Wouw A.P."/>
            <person name="Couloux A."/>
            <person name="Dominguez V."/>
            <person name="Anthouard V."/>
            <person name="Bally P."/>
            <person name="Bourras S."/>
            <person name="Cozijnsen A.J."/>
            <person name="Ciuffetti L.M."/>
            <person name="Degrave A."/>
            <person name="Dilmaghani A."/>
            <person name="Duret L."/>
            <person name="Fudal I."/>
            <person name="Goodwin S.B."/>
            <person name="Gout L."/>
            <person name="Glaser N."/>
            <person name="Linglin J."/>
            <person name="Kema G.H.J."/>
            <person name="Lapalu N."/>
            <person name="Lawrence C.B."/>
            <person name="May K."/>
            <person name="Meyer M."/>
            <person name="Ollivier B."/>
            <person name="Poulain J."/>
            <person name="Schoch C.L."/>
            <person name="Simon A."/>
            <person name="Spatafora J.W."/>
            <person name="Stachowiak A."/>
            <person name="Turgeon B.G."/>
            <person name="Tyler B.M."/>
            <person name="Vincent D."/>
            <person name="Weissenbach J."/>
            <person name="Amselem J."/>
            <person name="Quesneville H."/>
            <person name="Oliver R.P."/>
            <person name="Wincker P."/>
            <person name="Balesdent M.-H."/>
            <person name="Howlett B.J."/>
        </authorList>
    </citation>
    <scope>NUCLEOTIDE SEQUENCE [LARGE SCALE GENOMIC DNA]</scope>
    <source>
        <strain evidence="2">JN3 / isolate v23.1.3 / race Av1-4-5-6-7-8</strain>
    </source>
</reference>
<organism evidence="2">
    <name type="scientific">Leptosphaeria maculans (strain JN3 / isolate v23.1.3 / race Av1-4-5-6-7-8)</name>
    <name type="common">Blackleg fungus</name>
    <name type="synonym">Phoma lingam</name>
    <dbReference type="NCBI Taxonomy" id="985895"/>
    <lineage>
        <taxon>Eukaryota</taxon>
        <taxon>Fungi</taxon>
        <taxon>Dikarya</taxon>
        <taxon>Ascomycota</taxon>
        <taxon>Pezizomycotina</taxon>
        <taxon>Dothideomycetes</taxon>
        <taxon>Pleosporomycetidae</taxon>
        <taxon>Pleosporales</taxon>
        <taxon>Pleosporineae</taxon>
        <taxon>Leptosphaeriaceae</taxon>
        <taxon>Plenodomus</taxon>
        <taxon>Plenodomus lingam/Leptosphaeria maculans species complex</taxon>
    </lineage>
</organism>
<name>E4ZJH9_LEPMJ</name>
<gene>
    <name evidence="1" type="ORF">LEMA_uP072780.1</name>
</gene>
<evidence type="ECO:0000313" key="1">
    <source>
        <dbReference type="EMBL" id="CBX91770.1"/>
    </source>
</evidence>
<dbReference type="HOGENOM" id="CLU_2622454_0_0_1"/>
<sequence>MASVMKWKLRRTAKVNLILPGGYKVPKGSVVIRYKFVKDGTESVEYDPMFQLIRPNDLYVRSEKRVKWSPKTEAVAQP</sequence>
<dbReference type="AlphaFoldDB" id="E4ZJH9"/>
<dbReference type="Proteomes" id="UP000002668">
    <property type="component" value="Genome"/>
</dbReference>
<evidence type="ECO:0000313" key="2">
    <source>
        <dbReference type="Proteomes" id="UP000002668"/>
    </source>
</evidence>
<proteinExistence type="predicted"/>
<protein>
    <submittedName>
        <fullName evidence="1">Predicted protein</fullName>
    </submittedName>
</protein>
<dbReference type="VEuPathDB" id="FungiDB:LEMA_uP072780.1"/>
<dbReference type="STRING" id="985895.E4ZJH9"/>
<dbReference type="OrthoDB" id="1470350at2759"/>
<accession>E4ZJH9</accession>
<keyword evidence="2" id="KW-1185">Reference proteome</keyword>
<dbReference type="EMBL" id="FP929072">
    <property type="protein sequence ID" value="CBX91770.1"/>
    <property type="molecule type" value="Genomic_DNA"/>
</dbReference>
<dbReference type="InParanoid" id="E4ZJH9"/>